<feature type="coiled-coil region" evidence="1">
    <location>
        <begin position="67"/>
        <end position="94"/>
    </location>
</feature>
<keyword evidence="4" id="KW-1185">Reference proteome</keyword>
<accession>A0A9W7D6Y8</accession>
<dbReference type="Proteomes" id="UP001165121">
    <property type="component" value="Unassembled WGS sequence"/>
</dbReference>
<comment type="caution">
    <text evidence="3">The sequence shown here is derived from an EMBL/GenBank/DDBJ whole genome shotgun (WGS) entry which is preliminary data.</text>
</comment>
<proteinExistence type="predicted"/>
<dbReference type="AlphaFoldDB" id="A0A9W7D6Y8"/>
<protein>
    <submittedName>
        <fullName evidence="3">Unnamed protein product</fullName>
    </submittedName>
</protein>
<dbReference type="OrthoDB" id="119475at2759"/>
<reference evidence="3" key="1">
    <citation type="submission" date="2023-04" db="EMBL/GenBank/DDBJ databases">
        <title>Phytophthora fragariaefolia NBRC 109709.</title>
        <authorList>
            <person name="Ichikawa N."/>
            <person name="Sato H."/>
            <person name="Tonouchi N."/>
        </authorList>
    </citation>
    <scope>NUCLEOTIDE SEQUENCE</scope>
    <source>
        <strain evidence="3">NBRC 109709</strain>
    </source>
</reference>
<gene>
    <name evidence="3" type="ORF">Pfra01_002540400</name>
</gene>
<evidence type="ECO:0000313" key="3">
    <source>
        <dbReference type="EMBL" id="GMF58897.1"/>
    </source>
</evidence>
<evidence type="ECO:0000256" key="1">
    <source>
        <dbReference type="SAM" id="Coils"/>
    </source>
</evidence>
<feature type="region of interest" description="Disordered" evidence="2">
    <location>
        <begin position="103"/>
        <end position="133"/>
    </location>
</feature>
<dbReference type="EMBL" id="BSXT01004770">
    <property type="protein sequence ID" value="GMF58897.1"/>
    <property type="molecule type" value="Genomic_DNA"/>
</dbReference>
<keyword evidence="1" id="KW-0175">Coiled coil</keyword>
<sequence length="238" mass="26328">MHYPDILLLAESCTLVSRMREIMAARSIGEAEVLAWSATIRRTFIPPPEASSPRDCSCHASAVLQLIKRQSDQIEVLTLQNKRLEDRQLALEARLSRQLDFPAISKRPSGDSTTQPAATPSASQVQPTVRPKKKGSQSLSAVWHEWFTAEPRVYVSRSVKKAALYEFRYATGYMMLFLPMGFALDEASPAFKSETLNLGQKAEANTLVFLKANGSPALAADTALKALRKLHKDGKRNA</sequence>
<evidence type="ECO:0000313" key="4">
    <source>
        <dbReference type="Proteomes" id="UP001165121"/>
    </source>
</evidence>
<organism evidence="3 4">
    <name type="scientific">Phytophthora fragariaefolia</name>
    <dbReference type="NCBI Taxonomy" id="1490495"/>
    <lineage>
        <taxon>Eukaryota</taxon>
        <taxon>Sar</taxon>
        <taxon>Stramenopiles</taxon>
        <taxon>Oomycota</taxon>
        <taxon>Peronosporomycetes</taxon>
        <taxon>Peronosporales</taxon>
        <taxon>Peronosporaceae</taxon>
        <taxon>Phytophthora</taxon>
    </lineage>
</organism>
<feature type="compositionally biased region" description="Polar residues" evidence="2">
    <location>
        <begin position="110"/>
        <end position="127"/>
    </location>
</feature>
<evidence type="ECO:0000256" key="2">
    <source>
        <dbReference type="SAM" id="MobiDB-lite"/>
    </source>
</evidence>
<name>A0A9W7D6Y8_9STRA</name>